<evidence type="ECO:0000256" key="7">
    <source>
        <dbReference type="SAM" id="SignalP"/>
    </source>
</evidence>
<sequence>MKLPFAGPLCIVICAASFTEGAAADKKGSAARERRMQFASWDEVNLIAHGLLQLGHGLKQHVDRTKEQLRQVGEQLSAHNRTLGELAGRLGEGAPAHLPQVSGSLRGEVEAMERERLRMDRALRGLEDKLGSIVSGKRIESGLNNYSIRSLMETQSRNINELLTRMKDQQWQIDKQSIQIKILQSQLQESKLQIKEGPHWKSILKRRAEVFPQTHSSMEPKPADKLPSDCHQLFLEGQRTSNVYKIQPIGSQPFEAFCQMTEEGGWTVIQRRRDGSVDFDRLWQAYKDGFGNLTGEFWLGLEKLYTIVRQGGYLLHIELEDWENHTEHTEYPFSLGSEATDYTMTVNSPISGNLKNAINESSGLGFSTRDQDHDLKFNKSCAKHLTGGWWFTTCGQANLNGKYFASKPRQRHERKQGIFWKPWKGRNYPLKTTTMMIRPMELEA</sequence>
<evidence type="ECO:0000256" key="4">
    <source>
        <dbReference type="ARBA" id="ARBA00023054"/>
    </source>
</evidence>
<dbReference type="SUPFAM" id="SSF56496">
    <property type="entry name" value="Fibrinogen C-terminal domain-like"/>
    <property type="match status" value="1"/>
</dbReference>
<organism evidence="9 10">
    <name type="scientific">Scyliorhinus torazame</name>
    <name type="common">Cloudy catshark</name>
    <name type="synonym">Catulus torazame</name>
    <dbReference type="NCBI Taxonomy" id="75743"/>
    <lineage>
        <taxon>Eukaryota</taxon>
        <taxon>Metazoa</taxon>
        <taxon>Chordata</taxon>
        <taxon>Craniata</taxon>
        <taxon>Vertebrata</taxon>
        <taxon>Chondrichthyes</taxon>
        <taxon>Elasmobranchii</taxon>
        <taxon>Galeomorphii</taxon>
        <taxon>Galeoidea</taxon>
        <taxon>Carcharhiniformes</taxon>
        <taxon>Scyliorhinidae</taxon>
        <taxon>Scyliorhinus</taxon>
    </lineage>
</organism>
<dbReference type="Pfam" id="PF00147">
    <property type="entry name" value="Fibrinogen_C"/>
    <property type="match status" value="1"/>
</dbReference>
<dbReference type="SMART" id="SM00186">
    <property type="entry name" value="FBG"/>
    <property type="match status" value="1"/>
</dbReference>
<keyword evidence="5" id="KW-1015">Disulfide bond</keyword>
<evidence type="ECO:0000256" key="2">
    <source>
        <dbReference type="ARBA" id="ARBA00022525"/>
    </source>
</evidence>
<dbReference type="OMA" id="MATGFPF"/>
<keyword evidence="10" id="KW-1185">Reference proteome</keyword>
<evidence type="ECO:0000256" key="1">
    <source>
        <dbReference type="ARBA" id="ARBA00004613"/>
    </source>
</evidence>
<evidence type="ECO:0000313" key="9">
    <source>
        <dbReference type="EMBL" id="GCB80528.1"/>
    </source>
</evidence>
<feature type="chain" id="PRO_5019221683" description="Fibrinogen C-terminal domain-containing protein" evidence="7">
    <location>
        <begin position="25"/>
        <end position="444"/>
    </location>
</feature>
<evidence type="ECO:0000313" key="10">
    <source>
        <dbReference type="Proteomes" id="UP000288216"/>
    </source>
</evidence>
<dbReference type="PANTHER" id="PTHR47221">
    <property type="entry name" value="FIBRINOGEN ALPHA CHAIN"/>
    <property type="match status" value="1"/>
</dbReference>
<dbReference type="STRING" id="75743.A0A401Q589"/>
<dbReference type="InterPro" id="IPR002181">
    <property type="entry name" value="Fibrinogen_a/b/g_C_dom"/>
</dbReference>
<evidence type="ECO:0000256" key="3">
    <source>
        <dbReference type="ARBA" id="ARBA00022729"/>
    </source>
</evidence>
<dbReference type="InterPro" id="IPR020837">
    <property type="entry name" value="Fibrinogen_CS"/>
</dbReference>
<dbReference type="InterPro" id="IPR014716">
    <property type="entry name" value="Fibrinogen_a/b/g_C_1"/>
</dbReference>
<dbReference type="EMBL" id="BFAA01009694">
    <property type="protein sequence ID" value="GCB80528.1"/>
    <property type="molecule type" value="Genomic_DNA"/>
</dbReference>
<feature type="signal peptide" evidence="7">
    <location>
        <begin position="1"/>
        <end position="24"/>
    </location>
</feature>
<dbReference type="PANTHER" id="PTHR47221:SF6">
    <property type="entry name" value="FIBRINOGEN ALPHA CHAIN"/>
    <property type="match status" value="1"/>
</dbReference>
<keyword evidence="2" id="KW-0964">Secreted</keyword>
<feature type="domain" description="Fibrinogen C-terminal" evidence="8">
    <location>
        <begin position="221"/>
        <end position="441"/>
    </location>
</feature>
<evidence type="ECO:0000256" key="6">
    <source>
        <dbReference type="ARBA" id="ARBA00023180"/>
    </source>
</evidence>
<dbReference type="PROSITE" id="PS51406">
    <property type="entry name" value="FIBRINOGEN_C_2"/>
    <property type="match status" value="1"/>
</dbReference>
<keyword evidence="6" id="KW-0325">Glycoprotein</keyword>
<dbReference type="PROSITE" id="PS00514">
    <property type="entry name" value="FIBRINOGEN_C_1"/>
    <property type="match status" value="1"/>
</dbReference>
<name>A0A401Q589_SCYTO</name>
<accession>A0A401Q589</accession>
<dbReference type="GO" id="GO:0007596">
    <property type="term" value="P:blood coagulation"/>
    <property type="evidence" value="ECO:0007669"/>
    <property type="project" value="InterPro"/>
</dbReference>
<evidence type="ECO:0000259" key="8">
    <source>
        <dbReference type="PROSITE" id="PS51406"/>
    </source>
</evidence>
<gene>
    <name evidence="9" type="ORF">scyTo_0016236</name>
</gene>
<dbReference type="GO" id="GO:0005576">
    <property type="term" value="C:extracellular region"/>
    <property type="evidence" value="ECO:0007669"/>
    <property type="project" value="UniProtKB-SubCell"/>
</dbReference>
<keyword evidence="3 7" id="KW-0732">Signal</keyword>
<comment type="subcellular location">
    <subcellularLocation>
        <location evidence="1">Secreted</location>
    </subcellularLocation>
</comment>
<evidence type="ECO:0000256" key="5">
    <source>
        <dbReference type="ARBA" id="ARBA00023157"/>
    </source>
</evidence>
<keyword evidence="4" id="KW-0175">Coiled coil</keyword>
<comment type="caution">
    <text evidence="9">The sequence shown here is derived from an EMBL/GenBank/DDBJ whole genome shotgun (WGS) entry which is preliminary data.</text>
</comment>
<dbReference type="Proteomes" id="UP000288216">
    <property type="component" value="Unassembled WGS sequence"/>
</dbReference>
<dbReference type="AlphaFoldDB" id="A0A401Q589"/>
<proteinExistence type="predicted"/>
<dbReference type="InterPro" id="IPR036056">
    <property type="entry name" value="Fibrinogen-like_C"/>
</dbReference>
<dbReference type="Gene3D" id="3.90.215.10">
    <property type="entry name" value="Gamma Fibrinogen, chain A, domain 1"/>
    <property type="match status" value="1"/>
</dbReference>
<reference evidence="9 10" key="1">
    <citation type="journal article" date="2018" name="Nat. Ecol. Evol.">
        <title>Shark genomes provide insights into elasmobranch evolution and the origin of vertebrates.</title>
        <authorList>
            <person name="Hara Y"/>
            <person name="Yamaguchi K"/>
            <person name="Onimaru K"/>
            <person name="Kadota M"/>
            <person name="Koyanagi M"/>
            <person name="Keeley SD"/>
            <person name="Tatsumi K"/>
            <person name="Tanaka K"/>
            <person name="Motone F"/>
            <person name="Kageyama Y"/>
            <person name="Nozu R"/>
            <person name="Adachi N"/>
            <person name="Nishimura O"/>
            <person name="Nakagawa R"/>
            <person name="Tanegashima C"/>
            <person name="Kiyatake I"/>
            <person name="Matsumoto R"/>
            <person name="Murakumo K"/>
            <person name="Nishida K"/>
            <person name="Terakita A"/>
            <person name="Kuratani S"/>
            <person name="Sato K"/>
            <person name="Hyodo S Kuraku.S."/>
        </authorList>
    </citation>
    <scope>NUCLEOTIDE SEQUENCE [LARGE SCALE GENOMIC DNA]</scope>
</reference>
<dbReference type="OrthoDB" id="6145874at2759"/>
<protein>
    <recommendedName>
        <fullName evidence="8">Fibrinogen C-terminal domain-containing protein</fullName>
    </recommendedName>
</protein>
<dbReference type="CDD" id="cd00087">
    <property type="entry name" value="FReD"/>
    <property type="match status" value="1"/>
</dbReference>
<dbReference type="InterPro" id="IPR037579">
    <property type="entry name" value="FIB_ANG-like"/>
</dbReference>